<proteinExistence type="predicted"/>
<reference evidence="3 4" key="1">
    <citation type="submission" date="2019-07" db="EMBL/GenBank/DDBJ databases">
        <title>New species of Amycolatopsis and Streptomyces.</title>
        <authorList>
            <person name="Duangmal K."/>
            <person name="Teo W.F.A."/>
            <person name="Lipun K."/>
        </authorList>
    </citation>
    <scope>NUCLEOTIDE SEQUENCE [LARGE SCALE GENOMIC DNA]</scope>
    <source>
        <strain evidence="3 4">TISTR 2346</strain>
    </source>
</reference>
<dbReference type="InterPro" id="IPR009045">
    <property type="entry name" value="Zn_M74/Hedgehog-like"/>
</dbReference>
<dbReference type="InterPro" id="IPR036366">
    <property type="entry name" value="PGBDSf"/>
</dbReference>
<dbReference type="Pfam" id="PF01471">
    <property type="entry name" value="PG_binding_1"/>
    <property type="match status" value="1"/>
</dbReference>
<keyword evidence="4" id="KW-1185">Reference proteome</keyword>
<dbReference type="Gene3D" id="1.10.101.10">
    <property type="entry name" value="PGBD-like superfamily/PGBD"/>
    <property type="match status" value="1"/>
</dbReference>
<evidence type="ECO:0000256" key="1">
    <source>
        <dbReference type="SAM" id="MobiDB-lite"/>
    </source>
</evidence>
<feature type="region of interest" description="Disordered" evidence="1">
    <location>
        <begin position="82"/>
        <end position="105"/>
    </location>
</feature>
<dbReference type="InterPro" id="IPR002477">
    <property type="entry name" value="Peptidoglycan-bd-like"/>
</dbReference>
<accession>A0A5N8VV32</accession>
<dbReference type="InterPro" id="IPR036365">
    <property type="entry name" value="PGBD-like_sf"/>
</dbReference>
<evidence type="ECO:0000259" key="2">
    <source>
        <dbReference type="Pfam" id="PF01471"/>
    </source>
</evidence>
<evidence type="ECO:0000313" key="4">
    <source>
        <dbReference type="Proteomes" id="UP000326979"/>
    </source>
</evidence>
<dbReference type="AlphaFoldDB" id="A0A5N8VV32"/>
<dbReference type="SUPFAM" id="SSF47090">
    <property type="entry name" value="PGBD-like"/>
    <property type="match status" value="1"/>
</dbReference>
<dbReference type="EMBL" id="VJZE01000013">
    <property type="protein sequence ID" value="MPY39127.1"/>
    <property type="molecule type" value="Genomic_DNA"/>
</dbReference>
<gene>
    <name evidence="3" type="ORF">FNH04_04065</name>
</gene>
<dbReference type="Proteomes" id="UP000326979">
    <property type="component" value="Unassembled WGS sequence"/>
</dbReference>
<organism evidence="3 4">
    <name type="scientific">Streptomyces phyllanthi</name>
    <dbReference type="NCBI Taxonomy" id="1803180"/>
    <lineage>
        <taxon>Bacteria</taxon>
        <taxon>Bacillati</taxon>
        <taxon>Actinomycetota</taxon>
        <taxon>Actinomycetes</taxon>
        <taxon>Kitasatosporales</taxon>
        <taxon>Streptomycetaceae</taxon>
        <taxon>Streptomyces</taxon>
    </lineage>
</organism>
<evidence type="ECO:0000313" key="3">
    <source>
        <dbReference type="EMBL" id="MPY39127.1"/>
    </source>
</evidence>
<feature type="domain" description="Peptidoglycan binding-like" evidence="2">
    <location>
        <begin position="22"/>
        <end position="71"/>
    </location>
</feature>
<protein>
    <recommendedName>
        <fullName evidence="2">Peptidoglycan binding-like domain-containing protein</fullName>
    </recommendedName>
</protein>
<dbReference type="Gene3D" id="3.30.1380.10">
    <property type="match status" value="1"/>
</dbReference>
<dbReference type="OrthoDB" id="7671932at2"/>
<sequence>MTAPATTEQISATVGVGGTNTAADVRVVQDLLNRAARANLAVDGDCGPATREAIRSYQSGFLRVPDGRIDPGGLTLRRLTADAGGRSASPRDTPAATPGPGGGPRLTQFARQGPGHYAYADSERQYGTDTMTQLLTGTAAALHRAGLEMGVGDISFAQGGLMPPHKTHQDGRHVDLRPLRTDNARGPVSIGDPVYSRDGTRVLVESLLANPSVRRVLFNDTEIAGVRSFAGHHNHLHVELGP</sequence>
<dbReference type="SUPFAM" id="SSF55166">
    <property type="entry name" value="Hedgehog/DD-peptidase"/>
    <property type="match status" value="1"/>
</dbReference>
<dbReference type="RefSeq" id="WP_152780366.1">
    <property type="nucleotide sequence ID" value="NZ_BAABEQ010000146.1"/>
</dbReference>
<name>A0A5N8VV32_9ACTN</name>
<comment type="caution">
    <text evidence="3">The sequence shown here is derived from an EMBL/GenBank/DDBJ whole genome shotgun (WGS) entry which is preliminary data.</text>
</comment>